<gene>
    <name evidence="1" type="ORF">VaNZ11_006166</name>
</gene>
<keyword evidence="2" id="KW-1185">Reference proteome</keyword>
<accession>A0ABQ5S1R2</accession>
<name>A0ABQ5S1R2_9CHLO</name>
<evidence type="ECO:0000313" key="1">
    <source>
        <dbReference type="EMBL" id="GLI63262.1"/>
    </source>
</evidence>
<comment type="caution">
    <text evidence="1">The sequence shown here is derived from an EMBL/GenBank/DDBJ whole genome shotgun (WGS) entry which is preliminary data.</text>
</comment>
<protein>
    <submittedName>
        <fullName evidence="1">Uncharacterized protein</fullName>
    </submittedName>
</protein>
<organism evidence="1 2">
    <name type="scientific">Volvox africanus</name>
    <dbReference type="NCBI Taxonomy" id="51714"/>
    <lineage>
        <taxon>Eukaryota</taxon>
        <taxon>Viridiplantae</taxon>
        <taxon>Chlorophyta</taxon>
        <taxon>core chlorophytes</taxon>
        <taxon>Chlorophyceae</taxon>
        <taxon>CS clade</taxon>
        <taxon>Chlamydomonadales</taxon>
        <taxon>Volvocaceae</taxon>
        <taxon>Volvox</taxon>
    </lineage>
</organism>
<reference evidence="1 2" key="1">
    <citation type="journal article" date="2023" name="IScience">
        <title>Expanded male sex-determining region conserved during the evolution of homothallism in the green alga Volvox.</title>
        <authorList>
            <person name="Yamamoto K."/>
            <person name="Matsuzaki R."/>
            <person name="Mahakham W."/>
            <person name="Heman W."/>
            <person name="Sekimoto H."/>
            <person name="Kawachi M."/>
            <person name="Minakuchi Y."/>
            <person name="Toyoda A."/>
            <person name="Nozaki H."/>
        </authorList>
    </citation>
    <scope>NUCLEOTIDE SEQUENCE [LARGE SCALE GENOMIC DNA]</scope>
    <source>
        <strain evidence="1 2">NIES-4468</strain>
    </source>
</reference>
<proteinExistence type="predicted"/>
<sequence length="106" mass="11517">MPKEVQERMDIFVQQLKDWIVMDQVTLHSSVTSPCRAVIGSDGGATAASTECFASVTSFSRIHGNHMRGGYTDTAAYLQPCLLQGVAAWTPGSEARVFVQGHFRLG</sequence>
<evidence type="ECO:0000313" key="2">
    <source>
        <dbReference type="Proteomes" id="UP001165090"/>
    </source>
</evidence>
<dbReference type="Proteomes" id="UP001165090">
    <property type="component" value="Unassembled WGS sequence"/>
</dbReference>
<dbReference type="EMBL" id="BSDZ01000015">
    <property type="protein sequence ID" value="GLI63262.1"/>
    <property type="molecule type" value="Genomic_DNA"/>
</dbReference>